<reference evidence="3" key="1">
    <citation type="submission" date="2013-06" db="EMBL/GenBank/DDBJ databases">
        <authorList>
            <person name="Zhao Q."/>
        </authorList>
    </citation>
    <scope>NUCLEOTIDE SEQUENCE</scope>
    <source>
        <strain evidence="3">cv. W1943</strain>
    </source>
</reference>
<name>A0A0E0QEY8_ORYRU</name>
<reference evidence="2" key="2">
    <citation type="submission" date="2015-06" db="UniProtKB">
        <authorList>
            <consortium name="EnsemblPlants"/>
        </authorList>
    </citation>
    <scope>IDENTIFICATION</scope>
</reference>
<dbReference type="eggNOG" id="ENOG502R1WH">
    <property type="taxonomic scope" value="Eukaryota"/>
</dbReference>
<feature type="compositionally biased region" description="Low complexity" evidence="1">
    <location>
        <begin position="11"/>
        <end position="23"/>
    </location>
</feature>
<keyword evidence="3" id="KW-1185">Reference proteome</keyword>
<sequence>MKENTFQEGTAMASSSSSSSFLAHPSSLLRQVVHGFAGYLAGLCRSLQNLKPSAAPKQDADDEFAVNNTAASSSEEVENVQMRTRAMPRSERPVLREGNGGKGGAHHNAGL</sequence>
<organism evidence="2 3">
    <name type="scientific">Oryza rufipogon</name>
    <name type="common">Brownbeard rice</name>
    <name type="synonym">Asian wild rice</name>
    <dbReference type="NCBI Taxonomy" id="4529"/>
    <lineage>
        <taxon>Eukaryota</taxon>
        <taxon>Viridiplantae</taxon>
        <taxon>Streptophyta</taxon>
        <taxon>Embryophyta</taxon>
        <taxon>Tracheophyta</taxon>
        <taxon>Spermatophyta</taxon>
        <taxon>Magnoliopsida</taxon>
        <taxon>Liliopsida</taxon>
        <taxon>Poales</taxon>
        <taxon>Poaceae</taxon>
        <taxon>BOP clade</taxon>
        <taxon>Oryzoideae</taxon>
        <taxon>Oryzeae</taxon>
        <taxon>Oryzinae</taxon>
        <taxon>Oryza</taxon>
    </lineage>
</organism>
<feature type="region of interest" description="Disordered" evidence="1">
    <location>
        <begin position="69"/>
        <end position="111"/>
    </location>
</feature>
<evidence type="ECO:0000256" key="1">
    <source>
        <dbReference type="SAM" id="MobiDB-lite"/>
    </source>
</evidence>
<accession>A0A0E0QEY8</accession>
<dbReference type="HOGENOM" id="CLU_167837_0_0_1"/>
<dbReference type="Proteomes" id="UP000008022">
    <property type="component" value="Unassembled WGS sequence"/>
</dbReference>
<feature type="region of interest" description="Disordered" evidence="1">
    <location>
        <begin position="1"/>
        <end position="23"/>
    </location>
</feature>
<dbReference type="Gramene" id="ORUFI08G04970.1">
    <property type="protein sequence ID" value="ORUFI08G04970.1"/>
    <property type="gene ID" value="ORUFI08G04970"/>
</dbReference>
<dbReference type="EnsemblPlants" id="ORUFI08G04970.1">
    <property type="protein sequence ID" value="ORUFI08G04970.1"/>
    <property type="gene ID" value="ORUFI08G04970"/>
</dbReference>
<dbReference type="AlphaFoldDB" id="A0A0E0QEY8"/>
<proteinExistence type="predicted"/>
<evidence type="ECO:0000313" key="2">
    <source>
        <dbReference type="EnsemblPlants" id="ORUFI08G04970.1"/>
    </source>
</evidence>
<evidence type="ECO:0000313" key="3">
    <source>
        <dbReference type="Proteomes" id="UP000008022"/>
    </source>
</evidence>
<protein>
    <submittedName>
        <fullName evidence="2">Uncharacterized protein</fullName>
    </submittedName>
</protein>
<dbReference type="OMA" id="FQEGTAM"/>